<dbReference type="KEGG" id="vg:14697580"/>
<dbReference type="OrthoDB" id="29146at10239"/>
<accession>M1I8C0</accession>
<evidence type="ECO:0000313" key="1">
    <source>
        <dbReference type="EMBL" id="AGE60627.1"/>
    </source>
</evidence>
<keyword evidence="2" id="KW-1185">Reference proteome</keyword>
<evidence type="ECO:0000313" key="2">
    <source>
        <dbReference type="Proteomes" id="UP000011295"/>
    </source>
</evidence>
<dbReference type="RefSeq" id="YP_007517857.1">
    <property type="nucleotide sequence ID" value="NC_020483.1"/>
</dbReference>
<reference evidence="1 2" key="1">
    <citation type="journal article" date="2013" name="Nature">
        <title>Abundant SAR11 viruses in the ocean.</title>
        <authorList>
            <person name="Zhao Y."/>
            <person name="Temperton B."/>
            <person name="Thrash J.C."/>
            <person name="Schwalbach M.S."/>
            <person name="Vergin K.L."/>
            <person name="Landry Z.C."/>
            <person name="Ellisman M."/>
            <person name="Deerinck T."/>
            <person name="Sullivan M.B."/>
            <person name="Giovannoni S.J."/>
        </authorList>
    </citation>
    <scope>NUCLEOTIDE SEQUENCE [LARGE SCALE GENOMIC DNA]</scope>
</reference>
<dbReference type="EMBL" id="KC465901">
    <property type="protein sequence ID" value="AGE60627.1"/>
    <property type="molecule type" value="Genomic_DNA"/>
</dbReference>
<name>M1I8C0_9CAUD</name>
<organism evidence="1 2">
    <name type="scientific">Pelagibacter phage HTVC019P</name>
    <dbReference type="NCBI Taxonomy" id="1283079"/>
    <lineage>
        <taxon>Viruses</taxon>
        <taxon>Duplodnaviria</taxon>
        <taxon>Heunggongvirae</taxon>
        <taxon>Uroviricota</taxon>
        <taxon>Caudoviricetes</taxon>
        <taxon>Autographivirales</taxon>
        <taxon>Pelagivirus</taxon>
        <taxon>Pelagivirus HTVC019P</taxon>
    </lineage>
</organism>
<dbReference type="Proteomes" id="UP000011295">
    <property type="component" value="Segment"/>
</dbReference>
<proteinExistence type="predicted"/>
<dbReference type="GeneID" id="14697580"/>
<protein>
    <submittedName>
        <fullName evidence="1">Uncharacterized protein</fullName>
    </submittedName>
</protein>
<sequence>MVFKYVLILHLCSFAGQPQCYNPKVMPLEFDTHYDCIQQGYIKASQAVENIGTDLVNKQKLAVKFECKELKQETT</sequence>